<name>A0A143WSI4_9ENTR</name>
<accession>A0A143WSI4</accession>
<dbReference type="Proteomes" id="UP000095322">
    <property type="component" value="Chromosome I"/>
</dbReference>
<gene>
    <name evidence="1" type="ORF">MHIR_DE00150</name>
</gene>
<sequence length="38" mass="4325">MPAMANEFRQGRCRIKVTTSRVAVHLGYFNTMMYVTSG</sequence>
<evidence type="ECO:0000313" key="1">
    <source>
        <dbReference type="EMBL" id="CUX96487.1"/>
    </source>
</evidence>
<dbReference type="AlphaFoldDB" id="A0A143WSI4"/>
<keyword evidence="2" id="KW-1185">Reference proteome</keyword>
<evidence type="ECO:0000313" key="2">
    <source>
        <dbReference type="Proteomes" id="UP000095322"/>
    </source>
</evidence>
<protein>
    <submittedName>
        <fullName evidence="1">Uncharacterized protein</fullName>
    </submittedName>
</protein>
<dbReference type="EMBL" id="LN999833">
    <property type="protein sequence ID" value="CUX96487.1"/>
    <property type="molecule type" value="Genomic_DNA"/>
</dbReference>
<organism evidence="1 2">
    <name type="scientific">Candidatus Doolittlea endobia</name>
    <dbReference type="NCBI Taxonomy" id="1778262"/>
    <lineage>
        <taxon>Bacteria</taxon>
        <taxon>Pseudomonadati</taxon>
        <taxon>Pseudomonadota</taxon>
        <taxon>Gammaproteobacteria</taxon>
        <taxon>Enterobacterales</taxon>
        <taxon>Enterobacteriaceae</taxon>
        <taxon>Candidatus Doolittlea</taxon>
    </lineage>
</organism>
<dbReference type="KEGG" id="den:MHIR_DE00150"/>
<reference evidence="2" key="1">
    <citation type="submission" date="2016-01" db="EMBL/GenBank/DDBJ databases">
        <authorList>
            <person name="Husnik F."/>
        </authorList>
    </citation>
    <scope>NUCLEOTIDE SEQUENCE [LARGE SCALE GENOMIC DNA]</scope>
</reference>
<proteinExistence type="predicted"/>